<accession>A0A897NYX5</accession>
<dbReference type="GO" id="GO:0062054">
    <property type="term" value="F:fluoride channel activity"/>
    <property type="evidence" value="ECO:0007669"/>
    <property type="project" value="UniProtKB-UniRule"/>
</dbReference>
<evidence type="ECO:0000256" key="2">
    <source>
        <dbReference type="ARBA" id="ARBA00022475"/>
    </source>
</evidence>
<sequence length="128" mass="13116">MTGQDHPLARAEPLFLIAVGGFVGAALRYAVSTALPGGFPWGTLAVNVLGSFALGLLLYEARLTDLLSAETRLILGTGLLSSFTTYSTFAVETASLDPAMAVANVGANYALGFLAVVAARAVTRGSLP</sequence>
<evidence type="ECO:0000256" key="5">
    <source>
        <dbReference type="ARBA" id="ARBA00023136"/>
    </source>
</evidence>
<evidence type="ECO:0000256" key="1">
    <source>
        <dbReference type="ARBA" id="ARBA00004651"/>
    </source>
</evidence>
<evidence type="ECO:0000256" key="7">
    <source>
        <dbReference type="ARBA" id="ARBA00035585"/>
    </source>
</evidence>
<dbReference type="RefSeq" id="WP_229121043.1">
    <property type="nucleotide sequence ID" value="NZ_CP064791.1"/>
</dbReference>
<feature type="transmembrane region" description="Helical" evidence="8">
    <location>
        <begin position="71"/>
        <end position="89"/>
    </location>
</feature>
<dbReference type="HAMAP" id="MF_00454">
    <property type="entry name" value="FluC"/>
    <property type="match status" value="1"/>
</dbReference>
<dbReference type="PANTHER" id="PTHR28259">
    <property type="entry name" value="FLUORIDE EXPORT PROTEIN 1-RELATED"/>
    <property type="match status" value="1"/>
</dbReference>
<keyword evidence="8" id="KW-0813">Transport</keyword>
<proteinExistence type="inferred from homology"/>
<name>A0A897NYX5_9EURY</name>
<dbReference type="InterPro" id="IPR003691">
    <property type="entry name" value="FluC"/>
</dbReference>
<comment type="subcellular location">
    <subcellularLocation>
        <location evidence="1 8">Cell membrane</location>
        <topology evidence="1 8">Multi-pass membrane protein</topology>
    </subcellularLocation>
</comment>
<dbReference type="PANTHER" id="PTHR28259:SF1">
    <property type="entry name" value="FLUORIDE EXPORT PROTEIN 1-RELATED"/>
    <property type="match status" value="1"/>
</dbReference>
<evidence type="ECO:0000256" key="8">
    <source>
        <dbReference type="HAMAP-Rule" id="MF_00454"/>
    </source>
</evidence>
<dbReference type="GO" id="GO:0005886">
    <property type="term" value="C:plasma membrane"/>
    <property type="evidence" value="ECO:0007669"/>
    <property type="project" value="UniProtKB-SubCell"/>
</dbReference>
<keyword evidence="5 8" id="KW-0472">Membrane</keyword>
<dbReference type="Pfam" id="PF02537">
    <property type="entry name" value="CRCB"/>
    <property type="match status" value="1"/>
</dbReference>
<dbReference type="NCBIfam" id="NF010820">
    <property type="entry name" value="PRK14224.1"/>
    <property type="match status" value="1"/>
</dbReference>
<keyword evidence="8" id="KW-0407">Ion channel</keyword>
<evidence type="ECO:0000256" key="4">
    <source>
        <dbReference type="ARBA" id="ARBA00022989"/>
    </source>
</evidence>
<dbReference type="Proteomes" id="UP000663292">
    <property type="component" value="Chromosome"/>
</dbReference>
<keyword evidence="8" id="KW-0406">Ion transport</keyword>
<reference evidence="9 10" key="1">
    <citation type="submission" date="2020-11" db="EMBL/GenBank/DDBJ databases">
        <title>Carbohydrate-dependent, anaerobic sulfur respiration: A novel catabolism in halophilic archaea.</title>
        <authorList>
            <person name="Sorokin D.Y."/>
            <person name="Messina E."/>
            <person name="Smedile F."/>
            <person name="La Cono V."/>
            <person name="Hallsworth J.E."/>
            <person name="Yakimov M.M."/>
        </authorList>
    </citation>
    <scope>NUCLEOTIDE SEQUENCE [LARGE SCALE GENOMIC DNA]</scope>
    <source>
        <strain evidence="9 10">HSR-Est</strain>
    </source>
</reference>
<comment type="function">
    <text evidence="8">Fluoride-specific ion channel. Important for reducing fluoride concentration in the cell, thus reducing its toxicity.</text>
</comment>
<feature type="transmembrane region" description="Helical" evidence="8">
    <location>
        <begin position="12"/>
        <end position="31"/>
    </location>
</feature>
<keyword evidence="4 8" id="KW-1133">Transmembrane helix</keyword>
<evidence type="ECO:0000256" key="3">
    <source>
        <dbReference type="ARBA" id="ARBA00022692"/>
    </source>
</evidence>
<dbReference type="EMBL" id="CP064791">
    <property type="protein sequence ID" value="QSG15789.1"/>
    <property type="molecule type" value="Genomic_DNA"/>
</dbReference>
<evidence type="ECO:0000256" key="6">
    <source>
        <dbReference type="ARBA" id="ARBA00035120"/>
    </source>
</evidence>
<keyword evidence="2 8" id="KW-1003">Cell membrane</keyword>
<comment type="similarity">
    <text evidence="6 8">Belongs to the fluoride channel Fluc/FEX (TC 1.A.43) family.</text>
</comment>
<gene>
    <name evidence="8 9" type="primary">crcB</name>
    <name evidence="8" type="synonym">fluC</name>
    <name evidence="9" type="ORF">HSEST_2277</name>
</gene>
<keyword evidence="10" id="KW-1185">Reference proteome</keyword>
<comment type="caution">
    <text evidence="8">Lacks conserved residue(s) required for the propagation of feature annotation.</text>
</comment>
<evidence type="ECO:0000313" key="9">
    <source>
        <dbReference type="EMBL" id="QSG15789.1"/>
    </source>
</evidence>
<comment type="catalytic activity">
    <reaction evidence="7">
        <text>fluoride(in) = fluoride(out)</text>
        <dbReference type="Rhea" id="RHEA:76159"/>
        <dbReference type="ChEBI" id="CHEBI:17051"/>
    </reaction>
    <physiologicalReaction direction="left-to-right" evidence="7">
        <dbReference type="Rhea" id="RHEA:76160"/>
    </physiologicalReaction>
</comment>
<feature type="transmembrane region" description="Helical" evidence="8">
    <location>
        <begin position="101"/>
        <end position="122"/>
    </location>
</feature>
<keyword evidence="3 8" id="KW-0812">Transmembrane</keyword>
<protein>
    <recommendedName>
        <fullName evidence="8">Fluoride-specific ion channel FluC</fullName>
    </recommendedName>
</protein>
<feature type="transmembrane region" description="Helical" evidence="8">
    <location>
        <begin position="37"/>
        <end position="59"/>
    </location>
</feature>
<organism evidence="9 10">
    <name type="scientific">Halapricum desulfuricans</name>
    <dbReference type="NCBI Taxonomy" id="2841257"/>
    <lineage>
        <taxon>Archaea</taxon>
        <taxon>Methanobacteriati</taxon>
        <taxon>Methanobacteriota</taxon>
        <taxon>Stenosarchaea group</taxon>
        <taxon>Halobacteria</taxon>
        <taxon>Halobacteriales</taxon>
        <taxon>Haloarculaceae</taxon>
        <taxon>Halapricum</taxon>
    </lineage>
</organism>
<dbReference type="AlphaFoldDB" id="A0A897NYX5"/>
<evidence type="ECO:0000313" key="10">
    <source>
        <dbReference type="Proteomes" id="UP000663292"/>
    </source>
</evidence>
<dbReference type="GeneID" id="68858912"/>
<dbReference type="GO" id="GO:0140114">
    <property type="term" value="P:cellular detoxification of fluoride"/>
    <property type="evidence" value="ECO:0007669"/>
    <property type="project" value="UniProtKB-UniRule"/>
</dbReference>